<dbReference type="EMBL" id="RKMK01000012">
    <property type="protein sequence ID" value="RXG96739.1"/>
    <property type="molecule type" value="Genomic_DNA"/>
</dbReference>
<evidence type="ECO:0000256" key="7">
    <source>
        <dbReference type="ARBA" id="ARBA00023136"/>
    </source>
</evidence>
<dbReference type="GO" id="GO:0005886">
    <property type="term" value="C:plasma membrane"/>
    <property type="evidence" value="ECO:0007669"/>
    <property type="project" value="UniProtKB-SubCell"/>
</dbReference>
<evidence type="ECO:0000256" key="1">
    <source>
        <dbReference type="ARBA" id="ARBA00004651"/>
    </source>
</evidence>
<accession>A0A4Q0QNM9</accession>
<dbReference type="InterPro" id="IPR035906">
    <property type="entry name" value="MetI-like_sf"/>
</dbReference>
<comment type="caution">
    <text evidence="10">The sequence shown here is derived from an EMBL/GenBank/DDBJ whole genome shotgun (WGS) entry which is preliminary data.</text>
</comment>
<dbReference type="InterPro" id="IPR000515">
    <property type="entry name" value="MetI-like"/>
</dbReference>
<evidence type="ECO:0000313" key="11">
    <source>
        <dbReference type="Proteomes" id="UP000290174"/>
    </source>
</evidence>
<dbReference type="PANTHER" id="PTHR42929">
    <property type="entry name" value="INNER MEMBRANE ABC TRANSPORTER PERMEASE PROTEIN YDCU-RELATED-RELATED"/>
    <property type="match status" value="1"/>
</dbReference>
<feature type="transmembrane region" description="Helical" evidence="8">
    <location>
        <begin position="279"/>
        <end position="304"/>
    </location>
</feature>
<keyword evidence="6 8" id="KW-1133">Transmembrane helix</keyword>
<feature type="domain" description="ABC transmembrane type-1" evidence="9">
    <location>
        <begin position="94"/>
        <end position="300"/>
    </location>
</feature>
<protein>
    <submittedName>
        <fullName evidence="10">ABC transporter permease</fullName>
    </submittedName>
</protein>
<keyword evidence="5 8" id="KW-0812">Transmembrane</keyword>
<evidence type="ECO:0000256" key="6">
    <source>
        <dbReference type="ARBA" id="ARBA00022989"/>
    </source>
</evidence>
<evidence type="ECO:0000256" key="2">
    <source>
        <dbReference type="ARBA" id="ARBA00007069"/>
    </source>
</evidence>
<dbReference type="GO" id="GO:0055085">
    <property type="term" value="P:transmembrane transport"/>
    <property type="evidence" value="ECO:0007669"/>
    <property type="project" value="InterPro"/>
</dbReference>
<feature type="transmembrane region" description="Helical" evidence="8">
    <location>
        <begin position="180"/>
        <end position="202"/>
    </location>
</feature>
<dbReference type="SUPFAM" id="SSF161098">
    <property type="entry name" value="MetI-like"/>
    <property type="match status" value="1"/>
</dbReference>
<feature type="transmembrane region" description="Helical" evidence="8">
    <location>
        <begin position="223"/>
        <end position="252"/>
    </location>
</feature>
<dbReference type="CDD" id="cd06261">
    <property type="entry name" value="TM_PBP2"/>
    <property type="match status" value="1"/>
</dbReference>
<evidence type="ECO:0000256" key="8">
    <source>
        <dbReference type="RuleBase" id="RU363032"/>
    </source>
</evidence>
<evidence type="ECO:0000256" key="5">
    <source>
        <dbReference type="ARBA" id="ARBA00022692"/>
    </source>
</evidence>
<keyword evidence="3 8" id="KW-0813">Transport</keyword>
<sequence length="313" mass="34321">MVLARGRSGREALGVVHAEVSEAALTTSVSDPSQKHQRREHGLMLALVSPALLVILALIVLPVGWLAWQSVYHDGFTLENYRRVFTEDVYWRSFALTFEISLAVTLIALLLGYPVAYLANSLPKAWSILVLSLVVLPFWTSVLVRAYAWLALLQRTGVINQFLRYLDVISEPLALVHNTFGTVVATVHILLPFMVLPLYATMQKIPGDLMQAGASLGASPSLTFFRVFLPLSLPGVLAGCTMVFVLCLGFYITPELLGGGRTVMVSMLVSRNVELYNQFGAASAVAVVLLLSVLLIFFVVSRFISLDRVLGQK</sequence>
<comment type="similarity">
    <text evidence="2">Belongs to the binding-protein-dependent transport system permease family. CysTW subfamily.</text>
</comment>
<feature type="transmembrane region" description="Helical" evidence="8">
    <location>
        <begin position="125"/>
        <end position="148"/>
    </location>
</feature>
<dbReference type="Gene3D" id="1.10.3720.10">
    <property type="entry name" value="MetI-like"/>
    <property type="match status" value="1"/>
</dbReference>
<evidence type="ECO:0000259" key="9">
    <source>
        <dbReference type="PROSITE" id="PS50928"/>
    </source>
</evidence>
<dbReference type="PROSITE" id="PS50928">
    <property type="entry name" value="ABC_TM1"/>
    <property type="match status" value="1"/>
</dbReference>
<dbReference type="Proteomes" id="UP000290174">
    <property type="component" value="Unassembled WGS sequence"/>
</dbReference>
<reference evidence="10 11" key="1">
    <citation type="submission" date="2018-11" db="EMBL/GenBank/DDBJ databases">
        <title>Bradyrhizobium sp. nov., isolated from effective nodules of peanut in China.</title>
        <authorList>
            <person name="Li Y."/>
        </authorList>
    </citation>
    <scope>NUCLEOTIDE SEQUENCE [LARGE SCALE GENOMIC DNA]</scope>
    <source>
        <strain evidence="10 11">CCBAU 51770</strain>
    </source>
</reference>
<feature type="transmembrane region" description="Helical" evidence="8">
    <location>
        <begin position="89"/>
        <end position="113"/>
    </location>
</feature>
<evidence type="ECO:0000313" key="10">
    <source>
        <dbReference type="EMBL" id="RXG96739.1"/>
    </source>
</evidence>
<keyword evidence="4" id="KW-1003">Cell membrane</keyword>
<keyword evidence="7 8" id="KW-0472">Membrane</keyword>
<comment type="subcellular location">
    <subcellularLocation>
        <location evidence="1 8">Cell membrane</location>
        <topology evidence="1 8">Multi-pass membrane protein</topology>
    </subcellularLocation>
</comment>
<organism evidence="10 11">
    <name type="scientific">Bradyrhizobium zhanjiangense</name>
    <dbReference type="NCBI Taxonomy" id="1325107"/>
    <lineage>
        <taxon>Bacteria</taxon>
        <taxon>Pseudomonadati</taxon>
        <taxon>Pseudomonadota</taxon>
        <taxon>Alphaproteobacteria</taxon>
        <taxon>Hyphomicrobiales</taxon>
        <taxon>Nitrobacteraceae</taxon>
        <taxon>Bradyrhizobium</taxon>
    </lineage>
</organism>
<dbReference type="PANTHER" id="PTHR42929:SF5">
    <property type="entry name" value="ABC TRANSPORTER PERMEASE PROTEIN"/>
    <property type="match status" value="1"/>
</dbReference>
<gene>
    <name evidence="10" type="ORF">EAS61_15890</name>
</gene>
<dbReference type="Pfam" id="PF00528">
    <property type="entry name" value="BPD_transp_1"/>
    <property type="match status" value="1"/>
</dbReference>
<name>A0A4Q0QNM9_9BRAD</name>
<proteinExistence type="inferred from homology"/>
<feature type="transmembrane region" description="Helical" evidence="8">
    <location>
        <begin position="43"/>
        <end position="69"/>
    </location>
</feature>
<evidence type="ECO:0000256" key="4">
    <source>
        <dbReference type="ARBA" id="ARBA00022475"/>
    </source>
</evidence>
<dbReference type="AlphaFoldDB" id="A0A4Q0QNM9"/>
<evidence type="ECO:0000256" key="3">
    <source>
        <dbReference type="ARBA" id="ARBA00022448"/>
    </source>
</evidence>